<dbReference type="EMBL" id="FP929038">
    <property type="protein sequence ID" value="CBK81694.1"/>
    <property type="molecule type" value="Genomic_DNA"/>
</dbReference>
<evidence type="ECO:0000313" key="2">
    <source>
        <dbReference type="Proteomes" id="UP000008798"/>
    </source>
</evidence>
<accession>D4JBH3</accession>
<dbReference type="HOGENOM" id="CLU_2988878_0_0_9"/>
<reference evidence="1 2" key="1">
    <citation type="submission" date="2010-03" db="EMBL/GenBank/DDBJ databases">
        <title>The genome sequence of Coprococcus catus GD/7.</title>
        <authorList>
            <consortium name="metaHIT consortium -- http://www.metahit.eu/"/>
            <person name="Pajon A."/>
            <person name="Turner K."/>
            <person name="Parkhill J."/>
            <person name="Duncan S."/>
            <person name="Flint H."/>
        </authorList>
    </citation>
    <scope>NUCLEOTIDE SEQUENCE [LARGE SCALE GENOMIC DNA]</scope>
    <source>
        <strain evidence="1 2">GD/7</strain>
    </source>
</reference>
<name>D4JBH3_9FIRM</name>
<protein>
    <submittedName>
        <fullName evidence="1">Uncharacterized protein</fullName>
    </submittedName>
</protein>
<evidence type="ECO:0000313" key="1">
    <source>
        <dbReference type="EMBL" id="CBK81694.1"/>
    </source>
</evidence>
<proteinExistence type="predicted"/>
<organism evidence="1 2">
    <name type="scientific">Coprococcus catus GD/7</name>
    <dbReference type="NCBI Taxonomy" id="717962"/>
    <lineage>
        <taxon>Bacteria</taxon>
        <taxon>Bacillati</taxon>
        <taxon>Bacillota</taxon>
        <taxon>Clostridia</taxon>
        <taxon>Lachnospirales</taxon>
        <taxon>Lachnospiraceae</taxon>
        <taxon>Coprococcus</taxon>
    </lineage>
</organism>
<gene>
    <name evidence="1" type="ORF">CC1_31380</name>
</gene>
<dbReference type="STRING" id="717962.CC1_31380"/>
<reference evidence="1 2" key="2">
    <citation type="submission" date="2010-03" db="EMBL/GenBank/DDBJ databases">
        <authorList>
            <person name="Pajon A."/>
        </authorList>
    </citation>
    <scope>NUCLEOTIDE SEQUENCE [LARGE SCALE GENOMIC DNA]</scope>
    <source>
        <strain evidence="1 2">GD/7</strain>
    </source>
</reference>
<dbReference type="KEGG" id="cct:CC1_31380"/>
<dbReference type="Proteomes" id="UP000008798">
    <property type="component" value="Chromosome"/>
</dbReference>
<sequence>MFYIVIIQSTGESLLFLAIASMANNCKTGECQKNSRQSDSFIVLKKLGNANGGKGAT</sequence>
<dbReference type="AlphaFoldDB" id="D4JBH3"/>